<dbReference type="EMBL" id="JRNN01000095">
    <property type="protein sequence ID" value="KGF33042.1"/>
    <property type="molecule type" value="Genomic_DNA"/>
</dbReference>
<evidence type="ECO:0000313" key="2">
    <source>
        <dbReference type="Proteomes" id="UP000029556"/>
    </source>
</evidence>
<dbReference type="AlphaFoldDB" id="A0A096AQZ4"/>
<organism evidence="1 2">
    <name type="scientific">Hoylesella buccalis DNF00853</name>
    <dbReference type="NCBI Taxonomy" id="1401074"/>
    <lineage>
        <taxon>Bacteria</taxon>
        <taxon>Pseudomonadati</taxon>
        <taxon>Bacteroidota</taxon>
        <taxon>Bacteroidia</taxon>
        <taxon>Bacteroidales</taxon>
        <taxon>Prevotellaceae</taxon>
        <taxon>Hoylesella</taxon>
    </lineage>
</organism>
<proteinExistence type="predicted"/>
<evidence type="ECO:0000313" key="1">
    <source>
        <dbReference type="EMBL" id="KGF33042.1"/>
    </source>
</evidence>
<dbReference type="Proteomes" id="UP000029556">
    <property type="component" value="Unassembled WGS sequence"/>
</dbReference>
<dbReference type="RefSeq" id="WP_036874603.1">
    <property type="nucleotide sequence ID" value="NZ_JRNN01000095.1"/>
</dbReference>
<comment type="caution">
    <text evidence="1">The sequence shown here is derived from an EMBL/GenBank/DDBJ whole genome shotgun (WGS) entry which is preliminary data.</text>
</comment>
<gene>
    <name evidence="1" type="ORF">HMPREF2137_11480</name>
</gene>
<name>A0A096AQZ4_9BACT</name>
<accession>A0A096AQZ4</accession>
<sequence length="67" mass="7325">MEIIALLVFIVIALLGWGCGVLHDKWFNYCPTTDEEGAFNSAAHASDGELSLRDILKTNSIKGFQAI</sequence>
<protein>
    <submittedName>
        <fullName evidence="1">Uncharacterized protein</fullName>
    </submittedName>
</protein>
<reference evidence="1 2" key="1">
    <citation type="submission" date="2014-07" db="EMBL/GenBank/DDBJ databases">
        <authorList>
            <person name="McCorrison J."/>
            <person name="Sanka R."/>
            <person name="Torralba M."/>
            <person name="Gillis M."/>
            <person name="Haft D.H."/>
            <person name="Methe B."/>
            <person name="Sutton G."/>
            <person name="Nelson K.E."/>
        </authorList>
    </citation>
    <scope>NUCLEOTIDE SEQUENCE [LARGE SCALE GENOMIC DNA]</scope>
    <source>
        <strain evidence="1 2">DNF00853</strain>
    </source>
</reference>
<dbReference type="OrthoDB" id="1081746at2"/>